<keyword evidence="2" id="KW-1185">Reference proteome</keyword>
<evidence type="ECO:0000313" key="1">
    <source>
        <dbReference type="EMBL" id="KAK2634681.1"/>
    </source>
</evidence>
<organism evidence="1 2">
    <name type="scientific">Dipteronia dyeriana</name>
    <dbReference type="NCBI Taxonomy" id="168575"/>
    <lineage>
        <taxon>Eukaryota</taxon>
        <taxon>Viridiplantae</taxon>
        <taxon>Streptophyta</taxon>
        <taxon>Embryophyta</taxon>
        <taxon>Tracheophyta</taxon>
        <taxon>Spermatophyta</taxon>
        <taxon>Magnoliopsida</taxon>
        <taxon>eudicotyledons</taxon>
        <taxon>Gunneridae</taxon>
        <taxon>Pentapetalae</taxon>
        <taxon>rosids</taxon>
        <taxon>malvids</taxon>
        <taxon>Sapindales</taxon>
        <taxon>Sapindaceae</taxon>
        <taxon>Hippocastanoideae</taxon>
        <taxon>Acereae</taxon>
        <taxon>Dipteronia</taxon>
    </lineage>
</organism>
<protein>
    <submittedName>
        <fullName evidence="1">Uncharacterized protein</fullName>
    </submittedName>
</protein>
<name>A0AAD9WKP0_9ROSI</name>
<dbReference type="EMBL" id="JANJYI010000009">
    <property type="protein sequence ID" value="KAK2634681.1"/>
    <property type="molecule type" value="Genomic_DNA"/>
</dbReference>
<reference evidence="1" key="1">
    <citation type="journal article" date="2023" name="Plant J.">
        <title>Genome sequences and population genomics provide insights into the demographic history, inbreeding, and mutation load of two 'living fossil' tree species of Dipteronia.</title>
        <authorList>
            <person name="Feng Y."/>
            <person name="Comes H.P."/>
            <person name="Chen J."/>
            <person name="Zhu S."/>
            <person name="Lu R."/>
            <person name="Zhang X."/>
            <person name="Li P."/>
            <person name="Qiu J."/>
            <person name="Olsen K.M."/>
            <person name="Qiu Y."/>
        </authorList>
    </citation>
    <scope>NUCLEOTIDE SEQUENCE</scope>
    <source>
        <strain evidence="1">KIB01</strain>
    </source>
</reference>
<comment type="caution">
    <text evidence="1">The sequence shown here is derived from an EMBL/GenBank/DDBJ whole genome shotgun (WGS) entry which is preliminary data.</text>
</comment>
<gene>
    <name evidence="1" type="ORF">Ddye_029473</name>
</gene>
<accession>A0AAD9WKP0</accession>
<dbReference type="Proteomes" id="UP001280121">
    <property type="component" value="Unassembled WGS sequence"/>
</dbReference>
<dbReference type="AlphaFoldDB" id="A0AAD9WKP0"/>
<proteinExistence type="predicted"/>
<sequence length="60" mass="7142">MEANPVLTGLVGKRRRVRTDRRFPLLTRWYCWKKAAHLGNKINEELEALTTLSYTPEERR</sequence>
<evidence type="ECO:0000313" key="2">
    <source>
        <dbReference type="Proteomes" id="UP001280121"/>
    </source>
</evidence>